<dbReference type="InParanoid" id="A0A2K1YHW1"/>
<dbReference type="Proteomes" id="UP000006729">
    <property type="component" value="Chromosome 11"/>
</dbReference>
<keyword evidence="2" id="KW-1185">Reference proteome</keyword>
<gene>
    <name evidence="1" type="ORF">POPTR_011G095500</name>
</gene>
<proteinExistence type="predicted"/>
<organism evidence="1 2">
    <name type="scientific">Populus trichocarpa</name>
    <name type="common">Western balsam poplar</name>
    <name type="synonym">Populus balsamifera subsp. trichocarpa</name>
    <dbReference type="NCBI Taxonomy" id="3694"/>
    <lineage>
        <taxon>Eukaryota</taxon>
        <taxon>Viridiplantae</taxon>
        <taxon>Streptophyta</taxon>
        <taxon>Embryophyta</taxon>
        <taxon>Tracheophyta</taxon>
        <taxon>Spermatophyta</taxon>
        <taxon>Magnoliopsida</taxon>
        <taxon>eudicotyledons</taxon>
        <taxon>Gunneridae</taxon>
        <taxon>Pentapetalae</taxon>
        <taxon>rosids</taxon>
        <taxon>fabids</taxon>
        <taxon>Malpighiales</taxon>
        <taxon>Salicaceae</taxon>
        <taxon>Saliceae</taxon>
        <taxon>Populus</taxon>
    </lineage>
</organism>
<dbReference type="EMBL" id="CM009300">
    <property type="protein sequence ID" value="PNT12614.1"/>
    <property type="molecule type" value="Genomic_DNA"/>
</dbReference>
<name>A0A2K1YHW1_POPTR</name>
<sequence length="131" mass="15281">MFQKWFCKVIQSRVRVKAVDHHEKYLALPPLIGRSKKLVFSMVRDEVLEKLKGLEGKGYPLPEKKFLSKLCKLRKEGYIGLNGQTCSNQRNLNSTLIEHIFFPLEATQIMQNFRFPEDKLVWHFTRSGSLG</sequence>
<dbReference type="AlphaFoldDB" id="A0A2K1YHW1"/>
<accession>A0A2K1YHW1</accession>
<evidence type="ECO:0000313" key="2">
    <source>
        <dbReference type="Proteomes" id="UP000006729"/>
    </source>
</evidence>
<reference evidence="1 2" key="1">
    <citation type="journal article" date="2006" name="Science">
        <title>The genome of black cottonwood, Populus trichocarpa (Torr. &amp; Gray).</title>
        <authorList>
            <person name="Tuskan G.A."/>
            <person name="Difazio S."/>
            <person name="Jansson S."/>
            <person name="Bohlmann J."/>
            <person name="Grigoriev I."/>
            <person name="Hellsten U."/>
            <person name="Putnam N."/>
            <person name="Ralph S."/>
            <person name="Rombauts S."/>
            <person name="Salamov A."/>
            <person name="Schein J."/>
            <person name="Sterck L."/>
            <person name="Aerts A."/>
            <person name="Bhalerao R.R."/>
            <person name="Bhalerao R.P."/>
            <person name="Blaudez D."/>
            <person name="Boerjan W."/>
            <person name="Brun A."/>
            <person name="Brunner A."/>
            <person name="Busov V."/>
            <person name="Campbell M."/>
            <person name="Carlson J."/>
            <person name="Chalot M."/>
            <person name="Chapman J."/>
            <person name="Chen G.L."/>
            <person name="Cooper D."/>
            <person name="Coutinho P.M."/>
            <person name="Couturier J."/>
            <person name="Covert S."/>
            <person name="Cronk Q."/>
            <person name="Cunningham R."/>
            <person name="Davis J."/>
            <person name="Degroeve S."/>
            <person name="Dejardin A."/>
            <person name="Depamphilis C."/>
            <person name="Detter J."/>
            <person name="Dirks B."/>
            <person name="Dubchak I."/>
            <person name="Duplessis S."/>
            <person name="Ehlting J."/>
            <person name="Ellis B."/>
            <person name="Gendler K."/>
            <person name="Goodstein D."/>
            <person name="Gribskov M."/>
            <person name="Grimwood J."/>
            <person name="Groover A."/>
            <person name="Gunter L."/>
            <person name="Hamberger B."/>
            <person name="Heinze B."/>
            <person name="Helariutta Y."/>
            <person name="Henrissat B."/>
            <person name="Holligan D."/>
            <person name="Holt R."/>
            <person name="Huang W."/>
            <person name="Islam-Faridi N."/>
            <person name="Jones S."/>
            <person name="Jones-Rhoades M."/>
            <person name="Jorgensen R."/>
            <person name="Joshi C."/>
            <person name="Kangasjarvi J."/>
            <person name="Karlsson J."/>
            <person name="Kelleher C."/>
            <person name="Kirkpatrick R."/>
            <person name="Kirst M."/>
            <person name="Kohler A."/>
            <person name="Kalluri U."/>
            <person name="Larimer F."/>
            <person name="Leebens-Mack J."/>
            <person name="Leple J.C."/>
            <person name="Locascio P."/>
            <person name="Lou Y."/>
            <person name="Lucas S."/>
            <person name="Martin F."/>
            <person name="Montanini B."/>
            <person name="Napoli C."/>
            <person name="Nelson D.R."/>
            <person name="Nelson C."/>
            <person name="Nieminen K."/>
            <person name="Nilsson O."/>
            <person name="Pereda V."/>
            <person name="Peter G."/>
            <person name="Philippe R."/>
            <person name="Pilate G."/>
            <person name="Poliakov A."/>
            <person name="Razumovskaya J."/>
            <person name="Richardson P."/>
            <person name="Rinaldi C."/>
            <person name="Ritland K."/>
            <person name="Rouze P."/>
            <person name="Ryaboy D."/>
            <person name="Schmutz J."/>
            <person name="Schrader J."/>
            <person name="Segerman B."/>
            <person name="Shin H."/>
            <person name="Siddiqui A."/>
            <person name="Sterky F."/>
            <person name="Terry A."/>
            <person name="Tsai C.J."/>
            <person name="Uberbacher E."/>
            <person name="Unneberg P."/>
            <person name="Vahala J."/>
            <person name="Wall K."/>
            <person name="Wessler S."/>
            <person name="Yang G."/>
            <person name="Yin T."/>
            <person name="Douglas C."/>
            <person name="Marra M."/>
            <person name="Sandberg G."/>
            <person name="Van de Peer Y."/>
            <person name="Rokhsar D."/>
        </authorList>
    </citation>
    <scope>NUCLEOTIDE SEQUENCE [LARGE SCALE GENOMIC DNA]</scope>
    <source>
        <strain evidence="2">cv. Nisqually</strain>
    </source>
</reference>
<evidence type="ECO:0000313" key="1">
    <source>
        <dbReference type="EMBL" id="PNT12614.1"/>
    </source>
</evidence>
<protein>
    <submittedName>
        <fullName evidence="1">Uncharacterized protein</fullName>
    </submittedName>
</protein>